<proteinExistence type="predicted"/>
<dbReference type="EMBL" id="BAAASK010000019">
    <property type="protein sequence ID" value="GAA2694019.1"/>
    <property type="molecule type" value="Genomic_DNA"/>
</dbReference>
<feature type="compositionally biased region" description="Polar residues" evidence="1">
    <location>
        <begin position="78"/>
        <end position="96"/>
    </location>
</feature>
<protein>
    <submittedName>
        <fullName evidence="2">Uncharacterized protein</fullName>
    </submittedName>
</protein>
<accession>A0ABN3T6U2</accession>
<evidence type="ECO:0000313" key="3">
    <source>
        <dbReference type="Proteomes" id="UP001499989"/>
    </source>
</evidence>
<feature type="region of interest" description="Disordered" evidence="1">
    <location>
        <begin position="78"/>
        <end position="107"/>
    </location>
</feature>
<keyword evidence="3" id="KW-1185">Reference proteome</keyword>
<gene>
    <name evidence="2" type="ORF">GCM10010310_54080</name>
</gene>
<evidence type="ECO:0000313" key="2">
    <source>
        <dbReference type="EMBL" id="GAA2694019.1"/>
    </source>
</evidence>
<reference evidence="2 3" key="1">
    <citation type="journal article" date="2019" name="Int. J. Syst. Evol. Microbiol.">
        <title>The Global Catalogue of Microorganisms (GCM) 10K type strain sequencing project: providing services to taxonomists for standard genome sequencing and annotation.</title>
        <authorList>
            <consortium name="The Broad Institute Genomics Platform"/>
            <consortium name="The Broad Institute Genome Sequencing Center for Infectious Disease"/>
            <person name="Wu L."/>
            <person name="Ma J."/>
        </authorList>
    </citation>
    <scope>NUCLEOTIDE SEQUENCE [LARGE SCALE GENOMIC DNA]</scope>
    <source>
        <strain evidence="2 3">JCM 4531</strain>
    </source>
</reference>
<sequence length="107" mass="11423">MAAGDAHAIDLVPLGCGGRDALFDLLPEAAVHVLGDHTSRTHRDYTPVDTDQPGCFRISHCGNSSDGTGAETTIPLTTTRADTDTSSMQRVHSTSPCARRTNEHQHL</sequence>
<organism evidence="2 3">
    <name type="scientific">Streptomyces violaceolatus</name>
    <dbReference type="NCBI Taxonomy" id="67378"/>
    <lineage>
        <taxon>Bacteria</taxon>
        <taxon>Bacillati</taxon>
        <taxon>Actinomycetota</taxon>
        <taxon>Actinomycetes</taxon>
        <taxon>Kitasatosporales</taxon>
        <taxon>Streptomycetaceae</taxon>
        <taxon>Streptomyces</taxon>
        <taxon>Streptomyces violaceoruber group</taxon>
    </lineage>
</organism>
<comment type="caution">
    <text evidence="2">The sequence shown here is derived from an EMBL/GenBank/DDBJ whole genome shotgun (WGS) entry which is preliminary data.</text>
</comment>
<evidence type="ECO:0000256" key="1">
    <source>
        <dbReference type="SAM" id="MobiDB-lite"/>
    </source>
</evidence>
<name>A0ABN3T6U2_9ACTN</name>
<dbReference type="Proteomes" id="UP001499989">
    <property type="component" value="Unassembled WGS sequence"/>
</dbReference>